<sequence>MGLGRQERRVGVVWLIGAMGDMNRLMGGTNGPGAEWQEQLGARGDRTIKYCIMYYLYVLIYNLILGLASYFLSRALIAEFIPIFLRRNRFGSDLCKATKEKIAEPMGVITATVYLIILFIFLPAPFYNWMSGDDPVFPYAKFVEFLSGLLSICCMILLGFVDDILDLRWRHKLFLPTLGSLPLLMVYYINHNSTTIVLPKIVTHVLGLNPTLNIGFLYYIYIGMVAVYCTNAINILAGINGLEAGQSVVISCSIIVFNIVQLIRLDTQAWYHLFSLYFLIPYTSVTLALLKYNWFPAQVFVGDTFCYFSGMIFAVVGILGHFSKTLLLFFIPQIINFVYSLPQLFHVIPCPRHRLPKFNHESKLLQMSTFETKETSLKPSALVCVKALELLKILYVRRFVKDDEKYLEMNNFTVINFALKVFGPMTEDRLTRVLLIFQVCITSSVRRTVILRTAIWSGIKSFRTSNSGEVTKFMI</sequence>
<feature type="transmembrane region" description="Helical" evidence="19">
    <location>
        <begin position="54"/>
        <end position="85"/>
    </location>
</feature>
<evidence type="ECO:0000256" key="12">
    <source>
        <dbReference type="ARBA" id="ARBA00022842"/>
    </source>
</evidence>
<dbReference type="OMA" id="GECEYPE"/>
<dbReference type="PANTHER" id="PTHR10571:SF0">
    <property type="entry name" value="UDP-N-ACETYLGLUCOSAMINE--DOLICHYL-PHOSPHATE N-ACETYLGLUCOSAMINEPHOSPHOTRANSFERASE"/>
    <property type="match status" value="1"/>
</dbReference>
<comment type="catalytic activity">
    <reaction evidence="18">
        <text>a di-trans,poly-cis-dolichyl phosphate + UDP-N-acetyl-alpha-D-glucosamine = an N-acetyl-alpha-D-glucosaminyl-diphospho-di-trans,poly-cis-dolichol + UMP</text>
        <dbReference type="Rhea" id="RHEA:13289"/>
        <dbReference type="Rhea" id="RHEA-COMP:19498"/>
        <dbReference type="Rhea" id="RHEA-COMP:19507"/>
        <dbReference type="ChEBI" id="CHEBI:57683"/>
        <dbReference type="ChEBI" id="CHEBI:57705"/>
        <dbReference type="ChEBI" id="CHEBI:57865"/>
        <dbReference type="ChEBI" id="CHEBI:58427"/>
        <dbReference type="EC" id="2.7.8.15"/>
    </reaction>
    <physiologicalReaction direction="left-to-right" evidence="18">
        <dbReference type="Rhea" id="RHEA:13290"/>
    </physiologicalReaction>
</comment>
<dbReference type="GO" id="GO:0006488">
    <property type="term" value="P:dolichol-linked oligosaccharide biosynthetic process"/>
    <property type="evidence" value="ECO:0007669"/>
    <property type="project" value="InterPro"/>
</dbReference>
<feature type="transmembrane region" description="Helical" evidence="19">
    <location>
        <begin position="173"/>
        <end position="190"/>
    </location>
</feature>
<dbReference type="GO" id="GO:0005789">
    <property type="term" value="C:endoplasmic reticulum membrane"/>
    <property type="evidence" value="ECO:0007669"/>
    <property type="project" value="UniProtKB-SubCell"/>
</dbReference>
<evidence type="ECO:0000256" key="7">
    <source>
        <dbReference type="ARBA" id="ARBA00022676"/>
    </source>
</evidence>
<evidence type="ECO:0000256" key="15">
    <source>
        <dbReference type="ARBA" id="ARBA00029567"/>
    </source>
</evidence>
<dbReference type="Proteomes" id="UP000887565">
    <property type="component" value="Unplaced"/>
</dbReference>
<feature type="transmembrane region" description="Helical" evidence="19">
    <location>
        <begin position="139"/>
        <end position="161"/>
    </location>
</feature>
<comment type="similarity">
    <text evidence="4">Belongs to the glycosyltransferase 4 family.</text>
</comment>
<feature type="transmembrane region" description="Helical" evidence="19">
    <location>
        <begin position="326"/>
        <end position="348"/>
    </location>
</feature>
<evidence type="ECO:0000256" key="8">
    <source>
        <dbReference type="ARBA" id="ARBA00022679"/>
    </source>
</evidence>
<feature type="transmembrane region" description="Helical" evidence="19">
    <location>
        <begin position="297"/>
        <end position="320"/>
    </location>
</feature>
<dbReference type="InterPro" id="IPR000715">
    <property type="entry name" value="Glycosyl_transferase_4"/>
</dbReference>
<evidence type="ECO:0000256" key="4">
    <source>
        <dbReference type="ARBA" id="ARBA00009317"/>
    </source>
</evidence>
<evidence type="ECO:0000256" key="16">
    <source>
        <dbReference type="ARBA" id="ARBA00033238"/>
    </source>
</evidence>
<name>A0A915L2D6_ROMCU</name>
<feature type="transmembrane region" description="Helical" evidence="19">
    <location>
        <begin position="269"/>
        <end position="290"/>
    </location>
</feature>
<dbReference type="GO" id="GO:0016757">
    <property type="term" value="F:glycosyltransferase activity"/>
    <property type="evidence" value="ECO:0007669"/>
    <property type="project" value="UniProtKB-KW"/>
</dbReference>
<comment type="pathway">
    <text evidence="3">Protein modification; protein glycosylation.</text>
</comment>
<dbReference type="Pfam" id="PF00953">
    <property type="entry name" value="Glycos_transf_4"/>
    <property type="match status" value="1"/>
</dbReference>
<feature type="transmembrane region" description="Helical" evidence="19">
    <location>
        <begin position="216"/>
        <end position="237"/>
    </location>
</feature>
<accession>A0A915L2D6</accession>
<organism evidence="20 21">
    <name type="scientific">Romanomermis culicivorax</name>
    <name type="common">Nematode worm</name>
    <dbReference type="NCBI Taxonomy" id="13658"/>
    <lineage>
        <taxon>Eukaryota</taxon>
        <taxon>Metazoa</taxon>
        <taxon>Ecdysozoa</taxon>
        <taxon>Nematoda</taxon>
        <taxon>Enoplea</taxon>
        <taxon>Dorylaimia</taxon>
        <taxon>Mermithida</taxon>
        <taxon>Mermithoidea</taxon>
        <taxon>Mermithidae</taxon>
        <taxon>Romanomermis</taxon>
    </lineage>
</organism>
<dbReference type="InterPro" id="IPR033895">
    <property type="entry name" value="GPT"/>
</dbReference>
<proteinExistence type="inferred from homology"/>
<evidence type="ECO:0000256" key="2">
    <source>
        <dbReference type="ARBA" id="ARBA00004477"/>
    </source>
</evidence>
<dbReference type="GO" id="GO:0003975">
    <property type="term" value="F:UDP-N-acetylglucosamine-dolichyl-phosphate N-acetylglucosaminephosphotransferase activity"/>
    <property type="evidence" value="ECO:0007669"/>
    <property type="project" value="UniProtKB-EC"/>
</dbReference>
<evidence type="ECO:0000256" key="9">
    <source>
        <dbReference type="ARBA" id="ARBA00022692"/>
    </source>
</evidence>
<evidence type="ECO:0000313" key="20">
    <source>
        <dbReference type="Proteomes" id="UP000887565"/>
    </source>
</evidence>
<dbReference type="GO" id="GO:0046872">
    <property type="term" value="F:metal ion binding"/>
    <property type="evidence" value="ECO:0007669"/>
    <property type="project" value="UniProtKB-KW"/>
</dbReference>
<evidence type="ECO:0000256" key="11">
    <source>
        <dbReference type="ARBA" id="ARBA00022824"/>
    </source>
</evidence>
<keyword evidence="20" id="KW-1185">Reference proteome</keyword>
<keyword evidence="12" id="KW-0460">Magnesium</keyword>
<dbReference type="AlphaFoldDB" id="A0A915L2D6"/>
<evidence type="ECO:0000256" key="19">
    <source>
        <dbReference type="SAM" id="Phobius"/>
    </source>
</evidence>
<keyword evidence="14 19" id="KW-0472">Membrane</keyword>
<comment type="cofactor">
    <cofactor evidence="1">
        <name>Mg(2+)</name>
        <dbReference type="ChEBI" id="CHEBI:18420"/>
    </cofactor>
</comment>
<dbReference type="CDD" id="cd06855">
    <property type="entry name" value="GT_GPT_euk"/>
    <property type="match status" value="1"/>
</dbReference>
<dbReference type="WBParaSite" id="nRc.2.0.1.t44886-RA">
    <property type="protein sequence ID" value="nRc.2.0.1.t44886-RA"/>
    <property type="gene ID" value="nRc.2.0.1.g44886"/>
</dbReference>
<comment type="function">
    <text evidence="17">UDP-N-acetylglucosamine--dolichyl-phosphate N-acetylglucosaminephosphotransferase that operates in the biosynthetic pathway of dolichol-linked oligosaccharides, the glycan precursors employed in protein asparagine (N)-glycosylation. The assembly of dolichol-linked oligosaccharides begins on the cytosolic side of the endoplasmic reticulum membrane and finishes in its lumen. The sequential addition of sugars to dolichol pyrophosphate produces dolichol-linked oligosaccharides containing fourteen sugars, including two GlcNAcs, nine mannoses and three glucoses. Once assembled, the oligosaccharide is transferred from the lipid to nascent proteins by oligosaccharyltransferases. Catalyzes the initial step of dolichol-linked oligosaccharide biosynthesis, transfering GlcNAc-1-P from cytosolic UDP-GlcNAc onto the carrier lipid dolichyl phosphate (P-dolichol), yielding GlcNAc-P-P-dolichol embedded in the cytoplasmic leaflet of the endoplasmic reticulum membrane.</text>
</comment>
<keyword evidence="11" id="KW-0256">Endoplasmic reticulum</keyword>
<evidence type="ECO:0000256" key="13">
    <source>
        <dbReference type="ARBA" id="ARBA00022989"/>
    </source>
</evidence>
<protein>
    <recommendedName>
        <fullName evidence="6">UDP-N-acetylglucosamine--dolichyl-phosphate N-acetylglucosaminephosphotransferase</fullName>
        <ecNumber evidence="5">2.7.8.15</ecNumber>
    </recommendedName>
    <alternativeName>
        <fullName evidence="15">GlcNAc-1-P transferase</fullName>
    </alternativeName>
    <alternativeName>
        <fullName evidence="16">N-acetylglucosamine-1-phosphate transferase</fullName>
    </alternativeName>
</protein>
<evidence type="ECO:0000256" key="17">
    <source>
        <dbReference type="ARBA" id="ARBA00044717"/>
    </source>
</evidence>
<feature type="transmembrane region" description="Helical" evidence="19">
    <location>
        <begin position="244"/>
        <end position="263"/>
    </location>
</feature>
<evidence type="ECO:0000313" key="21">
    <source>
        <dbReference type="WBParaSite" id="nRc.2.0.1.t44886-RA"/>
    </source>
</evidence>
<evidence type="ECO:0000256" key="18">
    <source>
        <dbReference type="ARBA" id="ARBA00045078"/>
    </source>
</evidence>
<evidence type="ECO:0000256" key="5">
    <source>
        <dbReference type="ARBA" id="ARBA00013225"/>
    </source>
</evidence>
<feature type="transmembrane region" description="Helical" evidence="19">
    <location>
        <begin position="106"/>
        <end position="127"/>
    </location>
</feature>
<evidence type="ECO:0000256" key="6">
    <source>
        <dbReference type="ARBA" id="ARBA00017659"/>
    </source>
</evidence>
<evidence type="ECO:0000256" key="3">
    <source>
        <dbReference type="ARBA" id="ARBA00004922"/>
    </source>
</evidence>
<comment type="subcellular location">
    <subcellularLocation>
        <location evidence="2">Endoplasmic reticulum membrane</location>
        <topology evidence="2">Multi-pass membrane protein</topology>
    </subcellularLocation>
</comment>
<keyword evidence="8" id="KW-0808">Transferase</keyword>
<dbReference type="PANTHER" id="PTHR10571">
    <property type="entry name" value="UDP-N-ACETYLGLUCOSAMINE--DOLICHYL-PHOSPHATE N-ACETYLGLUCOSAMINEPHOSPHOTRANSFERASE"/>
    <property type="match status" value="1"/>
</dbReference>
<keyword evidence="13 19" id="KW-1133">Transmembrane helix</keyword>
<keyword evidence="7" id="KW-0328">Glycosyltransferase</keyword>
<dbReference type="EC" id="2.7.8.15" evidence="5"/>
<reference evidence="21" key="1">
    <citation type="submission" date="2022-11" db="UniProtKB">
        <authorList>
            <consortium name="WormBaseParasite"/>
        </authorList>
    </citation>
    <scope>IDENTIFICATION</scope>
</reference>
<evidence type="ECO:0000256" key="10">
    <source>
        <dbReference type="ARBA" id="ARBA00022723"/>
    </source>
</evidence>
<keyword evidence="9 19" id="KW-0812">Transmembrane</keyword>
<keyword evidence="10" id="KW-0479">Metal-binding</keyword>
<evidence type="ECO:0000256" key="1">
    <source>
        <dbReference type="ARBA" id="ARBA00001946"/>
    </source>
</evidence>
<evidence type="ECO:0000256" key="14">
    <source>
        <dbReference type="ARBA" id="ARBA00023136"/>
    </source>
</evidence>